<dbReference type="PROSITE" id="PS51257">
    <property type="entry name" value="PROKAR_LIPOPROTEIN"/>
    <property type="match status" value="1"/>
</dbReference>
<evidence type="ECO:0000259" key="4">
    <source>
        <dbReference type="Pfam" id="PF14016"/>
    </source>
</evidence>
<feature type="domain" description="DUF4232" evidence="4">
    <location>
        <begin position="37"/>
        <end position="158"/>
    </location>
</feature>
<dbReference type="EMBL" id="JBHSBB010000008">
    <property type="protein sequence ID" value="MFC4031830.1"/>
    <property type="molecule type" value="Genomic_DNA"/>
</dbReference>
<gene>
    <name evidence="5" type="ORF">ACFO3J_10100</name>
</gene>
<keyword evidence="2" id="KW-0812">Transmembrane</keyword>
<feature type="transmembrane region" description="Helical" evidence="2">
    <location>
        <begin position="223"/>
        <end position="244"/>
    </location>
</feature>
<feature type="signal peptide" evidence="3">
    <location>
        <begin position="1"/>
        <end position="25"/>
    </location>
</feature>
<organism evidence="5 6">
    <name type="scientific">Streptomyces polygonati</name>
    <dbReference type="NCBI Taxonomy" id="1617087"/>
    <lineage>
        <taxon>Bacteria</taxon>
        <taxon>Bacillati</taxon>
        <taxon>Actinomycetota</taxon>
        <taxon>Actinomycetes</taxon>
        <taxon>Kitasatosporales</taxon>
        <taxon>Streptomycetaceae</taxon>
        <taxon>Streptomyces</taxon>
    </lineage>
</organism>
<sequence>MRKRSVAVAAAAAAAAACTAVPATASTPVLASAGPMCATSQLSVAQSGGDAGAGNLYFYLVFTNHSGTTCHLTGYPGVSMLDAGGRQIGRPATREHPGYSAVVLKPGASASDTIHTVNQQGTCLPTSARLRVYPPGNTASVLVPAKITECYDTFAITPLGAGRSGNPGNATEPTAPTATAAASVPATDAPAPAASGGAQVTAVPKGAPDTGLAAKSSGGTDTAAVAATGAAGLLAVGALGAVGVRRRRSQTRG</sequence>
<feature type="chain" id="PRO_5045101970" evidence="3">
    <location>
        <begin position="26"/>
        <end position="253"/>
    </location>
</feature>
<evidence type="ECO:0000313" key="6">
    <source>
        <dbReference type="Proteomes" id="UP001595765"/>
    </source>
</evidence>
<comment type="caution">
    <text evidence="5">The sequence shown here is derived from an EMBL/GenBank/DDBJ whole genome shotgun (WGS) entry which is preliminary data.</text>
</comment>
<accession>A0ABV8HIP7</accession>
<dbReference type="RefSeq" id="WP_386428225.1">
    <property type="nucleotide sequence ID" value="NZ_JBHSBB010000008.1"/>
</dbReference>
<reference evidence="6" key="1">
    <citation type="journal article" date="2019" name="Int. J. Syst. Evol. Microbiol.">
        <title>The Global Catalogue of Microorganisms (GCM) 10K type strain sequencing project: providing services to taxonomists for standard genome sequencing and annotation.</title>
        <authorList>
            <consortium name="The Broad Institute Genomics Platform"/>
            <consortium name="The Broad Institute Genome Sequencing Center for Infectious Disease"/>
            <person name="Wu L."/>
            <person name="Ma J."/>
        </authorList>
    </citation>
    <scope>NUCLEOTIDE SEQUENCE [LARGE SCALE GENOMIC DNA]</scope>
    <source>
        <strain evidence="6">CGMCC 4.7237</strain>
    </source>
</reference>
<name>A0ABV8HIP7_9ACTN</name>
<keyword evidence="2" id="KW-1133">Transmembrane helix</keyword>
<feature type="region of interest" description="Disordered" evidence="1">
    <location>
        <begin position="163"/>
        <end position="204"/>
    </location>
</feature>
<evidence type="ECO:0000313" key="5">
    <source>
        <dbReference type="EMBL" id="MFC4031830.1"/>
    </source>
</evidence>
<keyword evidence="6" id="KW-1185">Reference proteome</keyword>
<dbReference type="Proteomes" id="UP001595765">
    <property type="component" value="Unassembled WGS sequence"/>
</dbReference>
<evidence type="ECO:0000256" key="3">
    <source>
        <dbReference type="SAM" id="SignalP"/>
    </source>
</evidence>
<proteinExistence type="predicted"/>
<evidence type="ECO:0000256" key="2">
    <source>
        <dbReference type="SAM" id="Phobius"/>
    </source>
</evidence>
<feature type="compositionally biased region" description="Low complexity" evidence="1">
    <location>
        <begin position="170"/>
        <end position="194"/>
    </location>
</feature>
<dbReference type="InterPro" id="IPR025326">
    <property type="entry name" value="DUF4232"/>
</dbReference>
<protein>
    <submittedName>
        <fullName evidence="5">DUF4232 domain-containing protein</fullName>
    </submittedName>
</protein>
<evidence type="ECO:0000256" key="1">
    <source>
        <dbReference type="SAM" id="MobiDB-lite"/>
    </source>
</evidence>
<keyword evidence="3" id="KW-0732">Signal</keyword>
<keyword evidence="2" id="KW-0472">Membrane</keyword>
<dbReference type="Pfam" id="PF14016">
    <property type="entry name" value="DUF4232"/>
    <property type="match status" value="1"/>
</dbReference>